<accession>A0ACC3ST99</accession>
<dbReference type="Proteomes" id="UP001433508">
    <property type="component" value="Unassembled WGS sequence"/>
</dbReference>
<organism evidence="1 2">
    <name type="scientific">Lipomyces kononenkoae</name>
    <name type="common">Yeast</name>
    <dbReference type="NCBI Taxonomy" id="34357"/>
    <lineage>
        <taxon>Eukaryota</taxon>
        <taxon>Fungi</taxon>
        <taxon>Dikarya</taxon>
        <taxon>Ascomycota</taxon>
        <taxon>Saccharomycotina</taxon>
        <taxon>Lipomycetes</taxon>
        <taxon>Lipomycetales</taxon>
        <taxon>Lipomycetaceae</taxon>
        <taxon>Lipomyces</taxon>
    </lineage>
</organism>
<name>A0ACC3ST99_LIPKO</name>
<evidence type="ECO:0000313" key="1">
    <source>
        <dbReference type="EMBL" id="KAK9233977.1"/>
    </source>
</evidence>
<dbReference type="EMBL" id="MU971538">
    <property type="protein sequence ID" value="KAK9233977.1"/>
    <property type="molecule type" value="Genomic_DNA"/>
</dbReference>
<protein>
    <submittedName>
        <fullName evidence="1">Uncharacterized protein</fullName>
    </submittedName>
</protein>
<proteinExistence type="predicted"/>
<evidence type="ECO:0000313" key="2">
    <source>
        <dbReference type="Proteomes" id="UP001433508"/>
    </source>
</evidence>
<comment type="caution">
    <text evidence="1">The sequence shown here is derived from an EMBL/GenBank/DDBJ whole genome shotgun (WGS) entry which is preliminary data.</text>
</comment>
<sequence>MSQYRFGQKHFGVLLYNFRVRRPYIIGHCRIHSSRKIMASTPSTLSSPSLSGPQTPAQQDDEPQLQDGHLPDVTASHFAALDLRIGTITAASPNAKARKPAYKLTIDFGPVVGTKTSSAQITHYYKPDDLVGRQIVAAVNLGERRVAGVKSQVLVLGADGNGDGIITLLSIERPVPNGTTIA</sequence>
<gene>
    <name evidence="1" type="ORF">V1525DRAFT_414620</name>
</gene>
<keyword evidence="2" id="KW-1185">Reference proteome</keyword>
<reference evidence="2" key="1">
    <citation type="journal article" date="2024" name="Front. Bioeng. Biotechnol.">
        <title>Genome-scale model development and genomic sequencing of the oleaginous clade Lipomyces.</title>
        <authorList>
            <person name="Czajka J.J."/>
            <person name="Han Y."/>
            <person name="Kim J."/>
            <person name="Mondo S.J."/>
            <person name="Hofstad B.A."/>
            <person name="Robles A."/>
            <person name="Haridas S."/>
            <person name="Riley R."/>
            <person name="LaButti K."/>
            <person name="Pangilinan J."/>
            <person name="Andreopoulos W."/>
            <person name="Lipzen A."/>
            <person name="Yan J."/>
            <person name="Wang M."/>
            <person name="Ng V."/>
            <person name="Grigoriev I.V."/>
            <person name="Spatafora J.W."/>
            <person name="Magnuson J.K."/>
            <person name="Baker S.E."/>
            <person name="Pomraning K.R."/>
        </authorList>
    </citation>
    <scope>NUCLEOTIDE SEQUENCE [LARGE SCALE GENOMIC DNA]</scope>
    <source>
        <strain evidence="2">CBS 7786</strain>
    </source>
</reference>